<name>A0A9Q0LNV0_ANAIG</name>
<comment type="caution">
    <text evidence="2">The sequence shown here is derived from an EMBL/GenBank/DDBJ whole genome shotgun (WGS) entry which is preliminary data.</text>
</comment>
<keyword evidence="3" id="KW-1185">Reference proteome</keyword>
<dbReference type="AlphaFoldDB" id="A0A9Q0LNV0"/>
<feature type="domain" description="RSE1/DDB1/CPSF1 C-terminal" evidence="1">
    <location>
        <begin position="16"/>
        <end position="210"/>
    </location>
</feature>
<dbReference type="Proteomes" id="UP001149090">
    <property type="component" value="Unassembled WGS sequence"/>
</dbReference>
<dbReference type="EMBL" id="JAPDFW010000066">
    <property type="protein sequence ID" value="KAJ5075195.1"/>
    <property type="molecule type" value="Genomic_DNA"/>
</dbReference>
<proteinExistence type="predicted"/>
<dbReference type="Pfam" id="PF03178">
    <property type="entry name" value="CPSF_A"/>
    <property type="match status" value="1"/>
</dbReference>
<evidence type="ECO:0000259" key="1">
    <source>
        <dbReference type="Pfam" id="PF03178"/>
    </source>
</evidence>
<dbReference type="OrthoDB" id="20774at2759"/>
<dbReference type="InterPro" id="IPR050358">
    <property type="entry name" value="RSE1/DDB1/CFT1"/>
</dbReference>
<dbReference type="Gene3D" id="2.130.10.10">
    <property type="entry name" value="YVTN repeat-like/Quinoprotein amine dehydrogenase"/>
    <property type="match status" value="1"/>
</dbReference>
<evidence type="ECO:0000313" key="3">
    <source>
        <dbReference type="Proteomes" id="UP001149090"/>
    </source>
</evidence>
<evidence type="ECO:0000313" key="2">
    <source>
        <dbReference type="EMBL" id="KAJ5075195.1"/>
    </source>
</evidence>
<dbReference type="PANTHER" id="PTHR10644">
    <property type="entry name" value="DNA REPAIR/RNA PROCESSING CPSF FAMILY"/>
    <property type="match status" value="1"/>
</dbReference>
<accession>A0A9Q0LNV0</accession>
<dbReference type="InterPro" id="IPR015943">
    <property type="entry name" value="WD40/YVTN_repeat-like_dom_sf"/>
</dbReference>
<sequence>MKSEITSINSNSNSNLNSNSNSNSNLIAVSQKTESISLIKWNQTTNQFIVIAHDYFPRMIQNCIFVDDINLFAMDFWGNFFLFSITDSKNNEIQKFSNISKSDINQQLNIVENCVINSRQLRSNLVKNETIDFKGEKIISLYSSSTTGNLICFEIVSLSSYQINILRFLHGILSLNHFTKPLLGNDYESFSSKNYKRKNIFDSDFLFQFFEIPNFEKKKICLKLKEKITKKQRFKINQEEKTEEIFENNLILNKLIKLIEEINQMMKEIK</sequence>
<dbReference type="GO" id="GO:0003676">
    <property type="term" value="F:nucleic acid binding"/>
    <property type="evidence" value="ECO:0007669"/>
    <property type="project" value="InterPro"/>
</dbReference>
<gene>
    <name evidence="2" type="ORF">M0811_07548</name>
</gene>
<protein>
    <submittedName>
        <fullName evidence="2">Splicing factor 3b subunit 3</fullName>
    </submittedName>
</protein>
<dbReference type="GO" id="GO:0005634">
    <property type="term" value="C:nucleus"/>
    <property type="evidence" value="ECO:0007669"/>
    <property type="project" value="InterPro"/>
</dbReference>
<dbReference type="InterPro" id="IPR004871">
    <property type="entry name" value="RSE1/DDB1/CPSF1_C"/>
</dbReference>
<organism evidence="2 3">
    <name type="scientific">Anaeramoeba ignava</name>
    <name type="common">Anaerobic marine amoeba</name>
    <dbReference type="NCBI Taxonomy" id="1746090"/>
    <lineage>
        <taxon>Eukaryota</taxon>
        <taxon>Metamonada</taxon>
        <taxon>Anaeramoebidae</taxon>
        <taxon>Anaeramoeba</taxon>
    </lineage>
</organism>
<reference evidence="2" key="1">
    <citation type="submission" date="2022-10" db="EMBL/GenBank/DDBJ databases">
        <title>Novel sulphate-reducing endosymbionts in the free-living metamonad Anaeramoeba.</title>
        <authorList>
            <person name="Jerlstrom-Hultqvist J."/>
            <person name="Cepicka I."/>
            <person name="Gallot-Lavallee L."/>
            <person name="Salas-Leiva D."/>
            <person name="Curtis B.A."/>
            <person name="Zahonova K."/>
            <person name="Pipaliya S."/>
            <person name="Dacks J."/>
            <person name="Roger A.J."/>
        </authorList>
    </citation>
    <scope>NUCLEOTIDE SEQUENCE</scope>
    <source>
        <strain evidence="2">BMAN</strain>
    </source>
</reference>